<evidence type="ECO:0000313" key="3">
    <source>
        <dbReference type="Proteomes" id="UP000254537"/>
    </source>
</evidence>
<reference evidence="2 3" key="1">
    <citation type="submission" date="2018-07" db="EMBL/GenBank/DDBJ databases">
        <title>Crenobacter cavernae sp. nov., isolated from a karst cave.</title>
        <authorList>
            <person name="Zhu H."/>
        </authorList>
    </citation>
    <scope>NUCLEOTIDE SEQUENCE [LARGE SCALE GENOMIC DNA]</scope>
    <source>
        <strain evidence="2 3">K1W11S-77</strain>
    </source>
</reference>
<protein>
    <submittedName>
        <fullName evidence="2">Entericidin</fullName>
    </submittedName>
</protein>
<sequence>MCAVSERVMRRTLLLAATLLLGACSHTLQGLGKDIHQGGEAVGRAVQRGGEVVSDTAQRVGNRIDSATQPSPPAPVIDGTQTRQSQ</sequence>
<dbReference type="EMBL" id="CP031337">
    <property type="protein sequence ID" value="AXK39844.1"/>
    <property type="molecule type" value="Genomic_DNA"/>
</dbReference>
<evidence type="ECO:0000313" key="2">
    <source>
        <dbReference type="EMBL" id="AXK39844.1"/>
    </source>
</evidence>
<organism evidence="2 3">
    <name type="scientific">Crenobacter cavernae</name>
    <dbReference type="NCBI Taxonomy" id="2290923"/>
    <lineage>
        <taxon>Bacteria</taxon>
        <taxon>Pseudomonadati</taxon>
        <taxon>Pseudomonadota</taxon>
        <taxon>Betaproteobacteria</taxon>
        <taxon>Neisseriales</taxon>
        <taxon>Neisseriaceae</taxon>
        <taxon>Crenobacter</taxon>
    </lineage>
</organism>
<accession>A0A345Y7E2</accession>
<dbReference type="PROSITE" id="PS51257">
    <property type="entry name" value="PROKAR_LIPOPROTEIN"/>
    <property type="match status" value="1"/>
</dbReference>
<dbReference type="Proteomes" id="UP000254537">
    <property type="component" value="Chromosome"/>
</dbReference>
<dbReference type="AlphaFoldDB" id="A0A345Y7E2"/>
<gene>
    <name evidence="2" type="ORF">DWG20_10550</name>
</gene>
<dbReference type="KEGG" id="ccah:DWG20_10550"/>
<name>A0A345Y7E2_9NEIS</name>
<feature type="region of interest" description="Disordered" evidence="1">
    <location>
        <begin position="61"/>
        <end position="86"/>
    </location>
</feature>
<evidence type="ECO:0000256" key="1">
    <source>
        <dbReference type="SAM" id="MobiDB-lite"/>
    </source>
</evidence>
<proteinExistence type="predicted"/>